<proteinExistence type="predicted"/>
<dbReference type="AlphaFoldDB" id="A0A4C1UTQ0"/>
<reference evidence="1 2" key="1">
    <citation type="journal article" date="2019" name="Commun. Biol.">
        <title>The bagworm genome reveals a unique fibroin gene that provides high tensile strength.</title>
        <authorList>
            <person name="Kono N."/>
            <person name="Nakamura H."/>
            <person name="Ohtoshi R."/>
            <person name="Tomita M."/>
            <person name="Numata K."/>
            <person name="Arakawa K."/>
        </authorList>
    </citation>
    <scope>NUCLEOTIDE SEQUENCE [LARGE SCALE GENOMIC DNA]</scope>
</reference>
<keyword evidence="2" id="KW-1185">Reference proteome</keyword>
<sequence length="143" mass="16449">MPWRPPGFAALNVELSWKCLLRFPRPRHTAAAEDDEKPVPPIRTSCVVDFLVLISCSLSGRTNLTDDLREERLSMATFDDKINTMRLMTETDKIIVYQQIPTSLCIGRSQVLKILYKHLAVRKLCTRWIPHNLIEAQKLDCVD</sequence>
<accession>A0A4C1UTQ0</accession>
<name>A0A4C1UTQ0_EUMVA</name>
<evidence type="ECO:0000313" key="2">
    <source>
        <dbReference type="Proteomes" id="UP000299102"/>
    </source>
</evidence>
<evidence type="ECO:0008006" key="3">
    <source>
        <dbReference type="Google" id="ProtNLM"/>
    </source>
</evidence>
<comment type="caution">
    <text evidence="1">The sequence shown here is derived from an EMBL/GenBank/DDBJ whole genome shotgun (WGS) entry which is preliminary data.</text>
</comment>
<dbReference type="OrthoDB" id="10017160at2759"/>
<protein>
    <recommendedName>
        <fullName evidence="3">Histone-lysine N-methyltransferase SETMAR</fullName>
    </recommendedName>
</protein>
<evidence type="ECO:0000313" key="1">
    <source>
        <dbReference type="EMBL" id="GBP29372.1"/>
    </source>
</evidence>
<dbReference type="Proteomes" id="UP000299102">
    <property type="component" value="Unassembled WGS sequence"/>
</dbReference>
<dbReference type="EMBL" id="BGZK01000219">
    <property type="protein sequence ID" value="GBP29372.1"/>
    <property type="molecule type" value="Genomic_DNA"/>
</dbReference>
<gene>
    <name evidence="1" type="ORF">EVAR_22744_1</name>
</gene>
<organism evidence="1 2">
    <name type="scientific">Eumeta variegata</name>
    <name type="common">Bagworm moth</name>
    <name type="synonym">Eumeta japonica</name>
    <dbReference type="NCBI Taxonomy" id="151549"/>
    <lineage>
        <taxon>Eukaryota</taxon>
        <taxon>Metazoa</taxon>
        <taxon>Ecdysozoa</taxon>
        <taxon>Arthropoda</taxon>
        <taxon>Hexapoda</taxon>
        <taxon>Insecta</taxon>
        <taxon>Pterygota</taxon>
        <taxon>Neoptera</taxon>
        <taxon>Endopterygota</taxon>
        <taxon>Lepidoptera</taxon>
        <taxon>Glossata</taxon>
        <taxon>Ditrysia</taxon>
        <taxon>Tineoidea</taxon>
        <taxon>Psychidae</taxon>
        <taxon>Oiketicinae</taxon>
        <taxon>Eumeta</taxon>
    </lineage>
</organism>